<comment type="catalytic activity">
    <reaction evidence="6">
        <text>arsenic triglutathione + [thioredoxin]-dithiol + S-adenosyl-L-methionine + 2 H2O = methylarsonous acid + [thioredoxin]-disulfide + 3 glutathione + S-adenosyl-L-homocysteine + H(+)</text>
        <dbReference type="Rhea" id="RHEA:69460"/>
        <dbReference type="Rhea" id="RHEA-COMP:10698"/>
        <dbReference type="Rhea" id="RHEA-COMP:10700"/>
        <dbReference type="ChEBI" id="CHEBI:15377"/>
        <dbReference type="ChEBI" id="CHEBI:15378"/>
        <dbReference type="ChEBI" id="CHEBI:17826"/>
        <dbReference type="ChEBI" id="CHEBI:29950"/>
        <dbReference type="ChEBI" id="CHEBI:50058"/>
        <dbReference type="ChEBI" id="CHEBI:57856"/>
        <dbReference type="ChEBI" id="CHEBI:57925"/>
        <dbReference type="ChEBI" id="CHEBI:59789"/>
        <dbReference type="ChEBI" id="CHEBI:183640"/>
        <dbReference type="EC" id="2.1.1.137"/>
    </reaction>
</comment>
<keyword evidence="1" id="KW-0808">Transferase</keyword>
<dbReference type="EMBL" id="CP075865">
    <property type="protein sequence ID" value="QYS96928.1"/>
    <property type="molecule type" value="Genomic_DNA"/>
</dbReference>
<dbReference type="CDD" id="cd02440">
    <property type="entry name" value="AdoMet_MTases"/>
    <property type="match status" value="1"/>
</dbReference>
<keyword evidence="11" id="KW-1185">Reference proteome</keyword>
<comment type="catalytic activity">
    <reaction evidence="8">
        <text>arsenic triglutathione + 3 [thioredoxin]-dithiol + 3 S-adenosyl-L-methionine = trimethylarsine + 3 [thioredoxin]-disulfide + 3 glutathione + 3 S-adenosyl-L-homocysteine + 3 H(+)</text>
        <dbReference type="Rhea" id="RHEA:69432"/>
        <dbReference type="Rhea" id="RHEA-COMP:10698"/>
        <dbReference type="Rhea" id="RHEA-COMP:10700"/>
        <dbReference type="ChEBI" id="CHEBI:15378"/>
        <dbReference type="ChEBI" id="CHEBI:27130"/>
        <dbReference type="ChEBI" id="CHEBI:29950"/>
        <dbReference type="ChEBI" id="CHEBI:50058"/>
        <dbReference type="ChEBI" id="CHEBI:57856"/>
        <dbReference type="ChEBI" id="CHEBI:57925"/>
        <dbReference type="ChEBI" id="CHEBI:59789"/>
        <dbReference type="ChEBI" id="CHEBI:183640"/>
        <dbReference type="EC" id="2.1.1.137"/>
    </reaction>
</comment>
<keyword evidence="2" id="KW-0949">S-adenosyl-L-methionine</keyword>
<reference evidence="10 11" key="1">
    <citation type="journal article" date="2021" name="BMC Genomics">
        <title>Telomere-to-telomere genome assembly of asparaginase-producing Trichoderma simmonsii.</title>
        <authorList>
            <person name="Chung D."/>
            <person name="Kwon Y.M."/>
            <person name="Yang Y."/>
        </authorList>
    </citation>
    <scope>NUCLEOTIDE SEQUENCE [LARGE SCALE GENOMIC DNA]</scope>
    <source>
        <strain evidence="10 11">GH-Sj1</strain>
    </source>
</reference>
<comment type="similarity">
    <text evidence="3">Belongs to the methyltransferase superfamily. Arsenite methyltransferase family.</text>
</comment>
<dbReference type="Proteomes" id="UP000826661">
    <property type="component" value="Chromosome II"/>
</dbReference>
<dbReference type="Gene3D" id="3.40.50.150">
    <property type="entry name" value="Vaccinia Virus protein VP39"/>
    <property type="match status" value="1"/>
</dbReference>
<dbReference type="EC" id="2.1.1.137" evidence="4"/>
<evidence type="ECO:0000259" key="9">
    <source>
        <dbReference type="Pfam" id="PF13847"/>
    </source>
</evidence>
<evidence type="ECO:0000256" key="1">
    <source>
        <dbReference type="ARBA" id="ARBA00022679"/>
    </source>
</evidence>
<evidence type="ECO:0000256" key="2">
    <source>
        <dbReference type="ARBA" id="ARBA00022691"/>
    </source>
</evidence>
<evidence type="ECO:0000313" key="10">
    <source>
        <dbReference type="EMBL" id="QYS96928.1"/>
    </source>
</evidence>
<dbReference type="NCBIfam" id="NF008823">
    <property type="entry name" value="PRK11873.1"/>
    <property type="match status" value="1"/>
</dbReference>
<feature type="domain" description="Methyltransferase" evidence="9">
    <location>
        <begin position="63"/>
        <end position="211"/>
    </location>
</feature>
<dbReference type="Pfam" id="PF13847">
    <property type="entry name" value="Methyltransf_31"/>
    <property type="match status" value="1"/>
</dbReference>
<protein>
    <recommendedName>
        <fullName evidence="5">Arsenite methyltransferase</fullName>
        <ecNumber evidence="4">2.1.1.137</ecNumber>
    </recommendedName>
</protein>
<organism evidence="10 11">
    <name type="scientific">Trichoderma simmonsii</name>
    <dbReference type="NCBI Taxonomy" id="1491479"/>
    <lineage>
        <taxon>Eukaryota</taxon>
        <taxon>Fungi</taxon>
        <taxon>Dikarya</taxon>
        <taxon>Ascomycota</taxon>
        <taxon>Pezizomycotina</taxon>
        <taxon>Sordariomycetes</taxon>
        <taxon>Hypocreomycetidae</taxon>
        <taxon>Hypocreales</taxon>
        <taxon>Hypocreaceae</taxon>
        <taxon>Trichoderma</taxon>
    </lineage>
</organism>
<dbReference type="InterPro" id="IPR026669">
    <property type="entry name" value="Arsenite_MeTrfase-like"/>
</dbReference>
<dbReference type="AlphaFoldDB" id="A0A8G0L940"/>
<dbReference type="PANTHER" id="PTHR43675">
    <property type="entry name" value="ARSENITE METHYLTRANSFERASE"/>
    <property type="match status" value="1"/>
</dbReference>
<name>A0A8G0L940_9HYPO</name>
<evidence type="ECO:0000256" key="3">
    <source>
        <dbReference type="ARBA" id="ARBA00034487"/>
    </source>
</evidence>
<dbReference type="PANTHER" id="PTHR43675:SF8">
    <property type="entry name" value="ARSENITE METHYLTRANSFERASE"/>
    <property type="match status" value="1"/>
</dbReference>
<dbReference type="GO" id="GO:0030791">
    <property type="term" value="F:arsenite methyltransferase activity"/>
    <property type="evidence" value="ECO:0007669"/>
    <property type="project" value="UniProtKB-EC"/>
</dbReference>
<evidence type="ECO:0000313" key="11">
    <source>
        <dbReference type="Proteomes" id="UP000826661"/>
    </source>
</evidence>
<gene>
    <name evidence="10" type="ORF">H0G86_004165</name>
</gene>
<dbReference type="InterPro" id="IPR025714">
    <property type="entry name" value="Methyltranfer_dom"/>
</dbReference>
<evidence type="ECO:0000256" key="4">
    <source>
        <dbReference type="ARBA" id="ARBA00034521"/>
    </source>
</evidence>
<accession>A0A8G0L940</accession>
<dbReference type="SUPFAM" id="SSF53335">
    <property type="entry name" value="S-adenosyl-L-methionine-dependent methyltransferases"/>
    <property type="match status" value="1"/>
</dbReference>
<proteinExistence type="inferred from homology"/>
<sequence length="288" mass="30994">MNVQDIYAEVGKRYSAAAGGVEARYADSVAKAFGYTKEELADIPQDANLGLSCGNPLAIATLREGETVIDLGSGAGFDAFLAARKVGESGRVFGVDMNEDMLKKAEALKASWGQENVEFVQSQITRIALEDGIADCIISNCVVNLVPEEEKQLAFNEMFRLLKPGGRVAISDILAKSPLPDTIKKSMALYVGCIAGASEVGMYEKYLKEAGFIGIIIQDSGNDLNVYHNEAFDNCSSSLPACNSDSAEQGRDCCPDTGRKLTESDAVNVRDIDVNEWTASYKIFAVKD</sequence>
<dbReference type="InterPro" id="IPR029063">
    <property type="entry name" value="SAM-dependent_MTases_sf"/>
</dbReference>
<evidence type="ECO:0000256" key="7">
    <source>
        <dbReference type="ARBA" id="ARBA00047943"/>
    </source>
</evidence>
<evidence type="ECO:0000256" key="5">
    <source>
        <dbReference type="ARBA" id="ARBA00034545"/>
    </source>
</evidence>
<evidence type="ECO:0000256" key="8">
    <source>
        <dbReference type="ARBA" id="ARBA00048428"/>
    </source>
</evidence>
<comment type="catalytic activity">
    <reaction evidence="7">
        <text>arsenic triglutathione + 2 [thioredoxin]-dithiol + 2 S-adenosyl-L-methionine + H2O = dimethylarsinous acid + 2 [thioredoxin]-disulfide + 3 glutathione + 2 S-adenosyl-L-homocysteine + 2 H(+)</text>
        <dbReference type="Rhea" id="RHEA:69464"/>
        <dbReference type="Rhea" id="RHEA-COMP:10698"/>
        <dbReference type="Rhea" id="RHEA-COMP:10700"/>
        <dbReference type="ChEBI" id="CHEBI:15377"/>
        <dbReference type="ChEBI" id="CHEBI:15378"/>
        <dbReference type="ChEBI" id="CHEBI:23808"/>
        <dbReference type="ChEBI" id="CHEBI:29950"/>
        <dbReference type="ChEBI" id="CHEBI:50058"/>
        <dbReference type="ChEBI" id="CHEBI:57856"/>
        <dbReference type="ChEBI" id="CHEBI:57925"/>
        <dbReference type="ChEBI" id="CHEBI:59789"/>
        <dbReference type="ChEBI" id="CHEBI:183640"/>
        <dbReference type="EC" id="2.1.1.137"/>
    </reaction>
</comment>
<evidence type="ECO:0000256" key="6">
    <source>
        <dbReference type="ARBA" id="ARBA00047941"/>
    </source>
</evidence>